<gene>
    <name evidence="2" type="ORF">HKX69_22660</name>
</gene>
<name>A0A6M4PL54_9ACTN</name>
<feature type="chain" id="PRO_5038722065" evidence="1">
    <location>
        <begin position="23"/>
        <end position="64"/>
    </location>
</feature>
<proteinExistence type="predicted"/>
<dbReference type="Proteomes" id="UP000502641">
    <property type="component" value="Chromosome"/>
</dbReference>
<dbReference type="PROSITE" id="PS51257">
    <property type="entry name" value="PROKAR_LIPOPROTEIN"/>
    <property type="match status" value="1"/>
</dbReference>
<dbReference type="AlphaFoldDB" id="A0A6M4PL54"/>
<accession>A0A6M4PL54</accession>
<sequence>MRSGRAAMGLVVLLLGAVACTAQRPRHVRVAPPPGRSASASCGSGAVRWGAVRRETRLTGVSPV</sequence>
<evidence type="ECO:0000313" key="3">
    <source>
        <dbReference type="Proteomes" id="UP000502641"/>
    </source>
</evidence>
<evidence type="ECO:0000313" key="2">
    <source>
        <dbReference type="EMBL" id="QJS11945.1"/>
    </source>
</evidence>
<reference evidence="2 3" key="1">
    <citation type="submission" date="2020-05" db="EMBL/GenBank/DDBJ databases">
        <authorList>
            <person name="Li K."/>
        </authorList>
    </citation>
    <scope>NUCLEOTIDE SEQUENCE [LARGE SCALE GENOMIC DNA]</scope>
    <source>
        <strain evidence="3">jing01</strain>
    </source>
</reference>
<keyword evidence="3" id="KW-1185">Reference proteome</keyword>
<evidence type="ECO:0000256" key="1">
    <source>
        <dbReference type="SAM" id="SignalP"/>
    </source>
</evidence>
<dbReference type="RefSeq" id="WP_171156252.1">
    <property type="nucleotide sequence ID" value="NZ_CP053189.1"/>
</dbReference>
<dbReference type="EMBL" id="CP053189">
    <property type="protein sequence ID" value="QJS11945.1"/>
    <property type="molecule type" value="Genomic_DNA"/>
</dbReference>
<dbReference type="KEGG" id="sarg:HKX69_22660"/>
<keyword evidence="1" id="KW-0732">Signal</keyword>
<organism evidence="2 3">
    <name type="scientific">Streptomyces argyrophylli</name>
    <dbReference type="NCBI Taxonomy" id="2726118"/>
    <lineage>
        <taxon>Bacteria</taxon>
        <taxon>Bacillati</taxon>
        <taxon>Actinomycetota</taxon>
        <taxon>Actinomycetes</taxon>
        <taxon>Kitasatosporales</taxon>
        <taxon>Streptomycetaceae</taxon>
        <taxon>Streptomyces</taxon>
    </lineage>
</organism>
<protein>
    <submittedName>
        <fullName evidence="2">Uncharacterized protein</fullName>
    </submittedName>
</protein>
<feature type="signal peptide" evidence="1">
    <location>
        <begin position="1"/>
        <end position="22"/>
    </location>
</feature>